<dbReference type="EMBL" id="AQHW01000003">
    <property type="protein sequence ID" value="KKB59530.1"/>
    <property type="molecule type" value="Genomic_DNA"/>
</dbReference>
<feature type="non-terminal residue" evidence="1">
    <location>
        <position position="52"/>
    </location>
</feature>
<dbReference type="AlphaFoldDB" id="A0A0F5JPM5"/>
<organism evidence="1 2">
    <name type="scientific">Parabacteroides gordonii MS-1 = DSM 23371</name>
    <dbReference type="NCBI Taxonomy" id="1203610"/>
    <lineage>
        <taxon>Bacteria</taxon>
        <taxon>Pseudomonadati</taxon>
        <taxon>Bacteroidota</taxon>
        <taxon>Bacteroidia</taxon>
        <taxon>Bacteroidales</taxon>
        <taxon>Tannerellaceae</taxon>
        <taxon>Parabacteroides</taxon>
    </lineage>
</organism>
<name>A0A0F5JPM5_9BACT</name>
<sequence length="52" mass="6418">MRIKFGVYVVKHYFCIRIRERTALQNMMKKTFRKTSENIWKYEIKVLIFAST</sequence>
<proteinExistence type="predicted"/>
<evidence type="ECO:0000313" key="2">
    <source>
        <dbReference type="Proteomes" id="UP000033035"/>
    </source>
</evidence>
<keyword evidence="2" id="KW-1185">Reference proteome</keyword>
<dbReference type="PATRIC" id="fig|1203610.3.peg.529"/>
<comment type="caution">
    <text evidence="1">The sequence shown here is derived from an EMBL/GenBank/DDBJ whole genome shotgun (WGS) entry which is preliminary data.</text>
</comment>
<dbReference type="HOGENOM" id="CLU_3111098_0_0_10"/>
<evidence type="ECO:0000313" key="1">
    <source>
        <dbReference type="EMBL" id="KKB59530.1"/>
    </source>
</evidence>
<gene>
    <name evidence="1" type="ORF">HMPREF1536_00511</name>
</gene>
<dbReference type="Proteomes" id="UP000033035">
    <property type="component" value="Unassembled WGS sequence"/>
</dbReference>
<accession>A0A0F5JPM5</accession>
<protein>
    <submittedName>
        <fullName evidence="1">Uncharacterized protein</fullName>
    </submittedName>
</protein>
<reference evidence="1 2" key="1">
    <citation type="submission" date="2013-04" db="EMBL/GenBank/DDBJ databases">
        <title>The Genome Sequence of Parabacteroides gordonii DSM 23371.</title>
        <authorList>
            <consortium name="The Broad Institute Genomics Platform"/>
            <person name="Earl A."/>
            <person name="Ward D."/>
            <person name="Feldgarden M."/>
            <person name="Gevers D."/>
            <person name="Martens E."/>
            <person name="Sakamoto M."/>
            <person name="Benno Y."/>
            <person name="Suzuki N."/>
            <person name="Matsunaga N."/>
            <person name="Koshihara K."/>
            <person name="Seki M."/>
            <person name="Komiya H."/>
            <person name="Walker B."/>
            <person name="Young S."/>
            <person name="Zeng Q."/>
            <person name="Gargeya S."/>
            <person name="Fitzgerald M."/>
            <person name="Haas B."/>
            <person name="Abouelleil A."/>
            <person name="Allen A.W."/>
            <person name="Alvarado L."/>
            <person name="Arachchi H.M."/>
            <person name="Berlin A.M."/>
            <person name="Chapman S.B."/>
            <person name="Gainer-Dewar J."/>
            <person name="Goldberg J."/>
            <person name="Griggs A."/>
            <person name="Gujja S."/>
            <person name="Hansen M."/>
            <person name="Howarth C."/>
            <person name="Imamovic A."/>
            <person name="Ireland A."/>
            <person name="Larimer J."/>
            <person name="McCowan C."/>
            <person name="Murphy C."/>
            <person name="Pearson M."/>
            <person name="Poon T.W."/>
            <person name="Priest M."/>
            <person name="Roberts A."/>
            <person name="Saif S."/>
            <person name="Shea T."/>
            <person name="Sisk P."/>
            <person name="Sykes S."/>
            <person name="Wortman J."/>
            <person name="Nusbaum C."/>
            <person name="Birren B."/>
        </authorList>
    </citation>
    <scope>NUCLEOTIDE SEQUENCE [LARGE SCALE GENOMIC DNA]</scope>
    <source>
        <strain evidence="1 2">MS-1</strain>
    </source>
</reference>